<dbReference type="RefSeq" id="WP_311558136.1">
    <property type="nucleotide sequence ID" value="NZ_JAVREJ010000014.1"/>
</dbReference>
<comment type="caution">
    <text evidence="2">The sequence shown here is derived from an EMBL/GenBank/DDBJ whole genome shotgun (WGS) entry which is preliminary data.</text>
</comment>
<reference evidence="3" key="1">
    <citation type="submission" date="2023-07" db="EMBL/GenBank/DDBJ databases">
        <title>30 novel species of actinomycetes from the DSMZ collection.</title>
        <authorList>
            <person name="Nouioui I."/>
        </authorList>
    </citation>
    <scope>NUCLEOTIDE SEQUENCE [LARGE SCALE GENOMIC DNA]</scope>
    <source>
        <strain evidence="3">DSM 45834</strain>
    </source>
</reference>
<feature type="region of interest" description="Disordered" evidence="1">
    <location>
        <begin position="41"/>
        <end position="67"/>
    </location>
</feature>
<evidence type="ECO:0000313" key="2">
    <source>
        <dbReference type="EMBL" id="MDT0351710.1"/>
    </source>
</evidence>
<protein>
    <submittedName>
        <fullName evidence="2">Uncharacterized protein</fullName>
    </submittedName>
</protein>
<dbReference type="EMBL" id="JAVREJ010000014">
    <property type="protein sequence ID" value="MDT0351710.1"/>
    <property type="molecule type" value="Genomic_DNA"/>
</dbReference>
<organism evidence="2 3">
    <name type="scientific">Pseudonocardia charpentierae</name>
    <dbReference type="NCBI Taxonomy" id="3075545"/>
    <lineage>
        <taxon>Bacteria</taxon>
        <taxon>Bacillati</taxon>
        <taxon>Actinomycetota</taxon>
        <taxon>Actinomycetes</taxon>
        <taxon>Pseudonocardiales</taxon>
        <taxon>Pseudonocardiaceae</taxon>
        <taxon>Pseudonocardia</taxon>
    </lineage>
</organism>
<dbReference type="Proteomes" id="UP001183202">
    <property type="component" value="Unassembled WGS sequence"/>
</dbReference>
<sequence>MGDNSGWPRVDLYLSRPVLSAFRDTLTIALAELDNAIRPLTDSTNINTSTAGTDGSYGSETVRDSAA</sequence>
<evidence type="ECO:0000313" key="3">
    <source>
        <dbReference type="Proteomes" id="UP001183202"/>
    </source>
</evidence>
<feature type="compositionally biased region" description="Polar residues" evidence="1">
    <location>
        <begin position="41"/>
        <end position="59"/>
    </location>
</feature>
<gene>
    <name evidence="2" type="ORF">RM445_19485</name>
</gene>
<keyword evidence="3" id="KW-1185">Reference proteome</keyword>
<evidence type="ECO:0000256" key="1">
    <source>
        <dbReference type="SAM" id="MobiDB-lite"/>
    </source>
</evidence>
<name>A0ABU2NCN5_9PSEU</name>
<accession>A0ABU2NCN5</accession>
<proteinExistence type="predicted"/>